<evidence type="ECO:0000256" key="1">
    <source>
        <dbReference type="SAM" id="SignalP"/>
    </source>
</evidence>
<dbReference type="Gene3D" id="2.120.10.30">
    <property type="entry name" value="TolB, C-terminal domain"/>
    <property type="match status" value="1"/>
</dbReference>
<dbReference type="Pfam" id="PF22807">
    <property type="entry name" value="TrAA12"/>
    <property type="match status" value="1"/>
</dbReference>
<comment type="caution">
    <text evidence="3">The sequence shown here is derived from an EMBL/GenBank/DDBJ whole genome shotgun (WGS) entry which is preliminary data.</text>
</comment>
<dbReference type="PANTHER" id="PTHR33546">
    <property type="entry name" value="LARGE, MULTIFUNCTIONAL SECRETED PROTEIN-RELATED"/>
    <property type="match status" value="1"/>
</dbReference>
<dbReference type="EMBL" id="NTJZ01000005">
    <property type="protein sequence ID" value="PDH33969.1"/>
    <property type="molecule type" value="Genomic_DNA"/>
</dbReference>
<evidence type="ECO:0000259" key="2">
    <source>
        <dbReference type="Pfam" id="PF22807"/>
    </source>
</evidence>
<accession>A0A2A5WBW6</accession>
<evidence type="ECO:0000313" key="3">
    <source>
        <dbReference type="EMBL" id="PDH33969.1"/>
    </source>
</evidence>
<dbReference type="PANTHER" id="PTHR33546:SF1">
    <property type="entry name" value="LARGE, MULTIFUNCTIONAL SECRETED PROTEIN"/>
    <property type="match status" value="1"/>
</dbReference>
<proteinExistence type="predicted"/>
<dbReference type="InterPro" id="IPR054539">
    <property type="entry name" value="Beta-prop_PDH"/>
</dbReference>
<dbReference type="Proteomes" id="UP000219329">
    <property type="component" value="Unassembled WGS sequence"/>
</dbReference>
<dbReference type="AlphaFoldDB" id="A0A2A5WBW6"/>
<reference evidence="3 4" key="1">
    <citation type="submission" date="2017-08" db="EMBL/GenBank/DDBJ databases">
        <title>Fine stratification of microbial communities through a metagenomic profile of the photic zone.</title>
        <authorList>
            <person name="Haro-Moreno J.M."/>
            <person name="Lopez-Perez M."/>
            <person name="De La Torre J."/>
            <person name="Picazo A."/>
            <person name="Camacho A."/>
            <person name="Rodriguez-Valera F."/>
        </authorList>
    </citation>
    <scope>NUCLEOTIDE SEQUENCE [LARGE SCALE GENOMIC DNA]</scope>
    <source>
        <strain evidence="3">MED-G28</strain>
    </source>
</reference>
<protein>
    <submittedName>
        <fullName evidence="3">Sorbosone dehydrogenase</fullName>
    </submittedName>
</protein>
<feature type="chain" id="PRO_5013241271" evidence="1">
    <location>
        <begin position="19"/>
        <end position="363"/>
    </location>
</feature>
<dbReference type="InterPro" id="IPR011041">
    <property type="entry name" value="Quinoprot_gluc/sorb_DH_b-prop"/>
</dbReference>
<dbReference type="SUPFAM" id="SSF50952">
    <property type="entry name" value="Soluble quinoprotein glucose dehydrogenase"/>
    <property type="match status" value="1"/>
</dbReference>
<organism evidence="3 4">
    <name type="scientific">OM182 bacterium MED-G28</name>
    <dbReference type="NCBI Taxonomy" id="1986256"/>
    <lineage>
        <taxon>Bacteria</taxon>
        <taxon>Pseudomonadati</taxon>
        <taxon>Pseudomonadota</taxon>
        <taxon>Gammaproteobacteria</taxon>
        <taxon>OMG group</taxon>
        <taxon>OM182 clade</taxon>
    </lineage>
</organism>
<feature type="signal peptide" evidence="1">
    <location>
        <begin position="1"/>
        <end position="18"/>
    </location>
</feature>
<feature type="domain" description="Pyrroloquinoline quinone-dependent pyranose dehydrogenase beta-propeller" evidence="2">
    <location>
        <begin position="179"/>
        <end position="308"/>
    </location>
</feature>
<name>A0A2A5WBW6_9GAMM</name>
<evidence type="ECO:0000313" key="4">
    <source>
        <dbReference type="Proteomes" id="UP000219329"/>
    </source>
</evidence>
<sequence length="363" mass="39982">MKKMVLIIISFLATNCLAQEIDLERLSLPDGFSISIYAEIENPRQLALGSDNTVFVGSLRSRVWAITNPDGNAQGNAVIAIAEGLNTPNGVAYHDGDLYIGEIGRVSKITNVGEKLNEPQSTETLNDSLPNRRHHGFKFLQVGPDGKIYLPVGAPCNVCEEEEIFAKILNMNLDGTDLQIVASGIRNTVGFDFHPISGELWFTDNGRDMMGDDIPACEINRMSSEGQHFGFPYFHQGDLPDPNFGRGRSANEFVPPVLKLGAHVAPLGLAFYRGEQFPSNYGNTVFWAEHGSWNRSEKQGYRVMMGRVSSDNTSISSYSPFIDGWLQGQSHWGRPVDVLSMPDGSVLISDDMANVIYRVSYDG</sequence>
<gene>
    <name evidence="3" type="ORF">CNF02_06325</name>
</gene>
<dbReference type="InterPro" id="IPR011042">
    <property type="entry name" value="6-blade_b-propeller_TolB-like"/>
</dbReference>
<keyword evidence="1" id="KW-0732">Signal</keyword>